<evidence type="ECO:0000313" key="4">
    <source>
        <dbReference type="EMBL" id="KKL61124.1"/>
    </source>
</evidence>
<reference evidence="4" key="1">
    <citation type="journal article" date="2015" name="Nature">
        <title>Complex archaea that bridge the gap between prokaryotes and eukaryotes.</title>
        <authorList>
            <person name="Spang A."/>
            <person name="Saw J.H."/>
            <person name="Jorgensen S.L."/>
            <person name="Zaremba-Niedzwiedzka K."/>
            <person name="Martijn J."/>
            <person name="Lind A.E."/>
            <person name="van Eijk R."/>
            <person name="Schleper C."/>
            <person name="Guy L."/>
            <person name="Ettema T.J."/>
        </authorList>
    </citation>
    <scope>NUCLEOTIDE SEQUENCE</scope>
</reference>
<keyword evidence="3" id="KW-0804">Transcription</keyword>
<accession>A0A0F9DHK3</accession>
<keyword evidence="2" id="KW-0238">DNA-binding</keyword>
<comment type="caution">
    <text evidence="4">The sequence shown here is derived from an EMBL/GenBank/DDBJ whole genome shotgun (WGS) entry which is preliminary data.</text>
</comment>
<dbReference type="SUPFAM" id="SSF55945">
    <property type="entry name" value="TATA-box binding protein-like"/>
    <property type="match status" value="1"/>
</dbReference>
<dbReference type="GO" id="GO:0006352">
    <property type="term" value="P:DNA-templated transcription initiation"/>
    <property type="evidence" value="ECO:0007669"/>
    <property type="project" value="InterPro"/>
</dbReference>
<gene>
    <name evidence="4" type="ORF">LCGC14_2198460</name>
</gene>
<protein>
    <recommendedName>
        <fullName evidence="5">TATA-box-binding protein</fullName>
    </recommendedName>
</protein>
<dbReference type="FunFam" id="3.30.310.10:FF:000007">
    <property type="entry name" value="TATA-box-binding protein"/>
    <property type="match status" value="1"/>
</dbReference>
<dbReference type="PRINTS" id="PR00686">
    <property type="entry name" value="TIFACTORIID"/>
</dbReference>
<dbReference type="Pfam" id="PF00352">
    <property type="entry name" value="TBP"/>
    <property type="match status" value="1"/>
</dbReference>
<proteinExistence type="inferred from homology"/>
<sequence length="196" mass="21792">MKKLLLYSCLTIFSVSIFAQTTIDNGIINLSLSAPGLKVADTAAMLKNYVLTGSDNHDKFSDYVEGEHIHHSTVTSTGTKSVVQVKKVIQAVIKQLKKINVNITIKPKITVQNIVASGTINLKLNLNFLALEMENTEYEPEQFPGLVYKLIEPNATFLLFSNGKLVCTGTKNKQQLEYSMVKLLKNVKAVLKNYKK</sequence>
<dbReference type="GO" id="GO:0003677">
    <property type="term" value="F:DNA binding"/>
    <property type="evidence" value="ECO:0007669"/>
    <property type="project" value="UniProtKB-KW"/>
</dbReference>
<evidence type="ECO:0000256" key="3">
    <source>
        <dbReference type="ARBA" id="ARBA00023163"/>
    </source>
</evidence>
<comment type="similarity">
    <text evidence="1">Belongs to the TBP family.</text>
</comment>
<dbReference type="InterPro" id="IPR012295">
    <property type="entry name" value="TBP_dom_sf"/>
</dbReference>
<evidence type="ECO:0000256" key="1">
    <source>
        <dbReference type="ARBA" id="ARBA00005560"/>
    </source>
</evidence>
<dbReference type="PANTHER" id="PTHR10126">
    <property type="entry name" value="TATA-BOX BINDING PROTEIN"/>
    <property type="match status" value="1"/>
</dbReference>
<evidence type="ECO:0000256" key="2">
    <source>
        <dbReference type="ARBA" id="ARBA00023125"/>
    </source>
</evidence>
<dbReference type="Gene3D" id="3.30.310.10">
    <property type="entry name" value="TATA-Binding Protein"/>
    <property type="match status" value="1"/>
</dbReference>
<dbReference type="EMBL" id="LAZR01028914">
    <property type="protein sequence ID" value="KKL61124.1"/>
    <property type="molecule type" value="Genomic_DNA"/>
</dbReference>
<dbReference type="InterPro" id="IPR000814">
    <property type="entry name" value="TBP"/>
</dbReference>
<evidence type="ECO:0008006" key="5">
    <source>
        <dbReference type="Google" id="ProtNLM"/>
    </source>
</evidence>
<name>A0A0F9DHK3_9ZZZZ</name>
<dbReference type="AlphaFoldDB" id="A0A0F9DHK3"/>
<organism evidence="4">
    <name type="scientific">marine sediment metagenome</name>
    <dbReference type="NCBI Taxonomy" id="412755"/>
    <lineage>
        <taxon>unclassified sequences</taxon>
        <taxon>metagenomes</taxon>
        <taxon>ecological metagenomes</taxon>
    </lineage>
</organism>